<protein>
    <submittedName>
        <fullName evidence="1">Uncharacterized protein</fullName>
    </submittedName>
</protein>
<accession>A0A4Z2FXH3</accession>
<proteinExistence type="predicted"/>
<sequence length="134" mass="15072">MPASLNAPKTRFTRWTSSALPAKRLGESKSLRGGKEEISRVKRHEDASPCTVIGVLTHVDHAPQSLLKVLAGEFLREQLRDVLPVHLGVRFRRVVIRRVVVWRDHGVTGRLRPLGAARRLHRLFPVADVTEHVA</sequence>
<name>A0A4Z2FXH3_9TELE</name>
<evidence type="ECO:0000313" key="2">
    <source>
        <dbReference type="Proteomes" id="UP000314294"/>
    </source>
</evidence>
<keyword evidence="2" id="KW-1185">Reference proteome</keyword>
<organism evidence="1 2">
    <name type="scientific">Liparis tanakae</name>
    <name type="common">Tanaka's snailfish</name>
    <dbReference type="NCBI Taxonomy" id="230148"/>
    <lineage>
        <taxon>Eukaryota</taxon>
        <taxon>Metazoa</taxon>
        <taxon>Chordata</taxon>
        <taxon>Craniata</taxon>
        <taxon>Vertebrata</taxon>
        <taxon>Euteleostomi</taxon>
        <taxon>Actinopterygii</taxon>
        <taxon>Neopterygii</taxon>
        <taxon>Teleostei</taxon>
        <taxon>Neoteleostei</taxon>
        <taxon>Acanthomorphata</taxon>
        <taxon>Eupercaria</taxon>
        <taxon>Perciformes</taxon>
        <taxon>Cottioidei</taxon>
        <taxon>Cottales</taxon>
        <taxon>Liparidae</taxon>
        <taxon>Liparis</taxon>
    </lineage>
</organism>
<dbReference type="AlphaFoldDB" id="A0A4Z2FXH3"/>
<comment type="caution">
    <text evidence="1">The sequence shown here is derived from an EMBL/GenBank/DDBJ whole genome shotgun (WGS) entry which is preliminary data.</text>
</comment>
<reference evidence="1 2" key="1">
    <citation type="submission" date="2019-03" db="EMBL/GenBank/DDBJ databases">
        <title>First draft genome of Liparis tanakae, snailfish: a comprehensive survey of snailfish specific genes.</title>
        <authorList>
            <person name="Kim W."/>
            <person name="Song I."/>
            <person name="Jeong J.-H."/>
            <person name="Kim D."/>
            <person name="Kim S."/>
            <person name="Ryu S."/>
            <person name="Song J.Y."/>
            <person name="Lee S.K."/>
        </authorList>
    </citation>
    <scope>NUCLEOTIDE SEQUENCE [LARGE SCALE GENOMIC DNA]</scope>
    <source>
        <tissue evidence="1">Muscle</tissue>
    </source>
</reference>
<dbReference type="Proteomes" id="UP000314294">
    <property type="component" value="Unassembled WGS sequence"/>
</dbReference>
<gene>
    <name evidence="1" type="ORF">EYF80_044779</name>
</gene>
<evidence type="ECO:0000313" key="1">
    <source>
        <dbReference type="EMBL" id="TNN45032.1"/>
    </source>
</evidence>
<dbReference type="EMBL" id="SRLO01000871">
    <property type="protein sequence ID" value="TNN45032.1"/>
    <property type="molecule type" value="Genomic_DNA"/>
</dbReference>